<dbReference type="PANTHER" id="PTHR48043:SF159">
    <property type="entry name" value="EG:EG0003.4 PROTEIN-RELATED"/>
    <property type="match status" value="1"/>
</dbReference>
<feature type="non-terminal residue" evidence="6">
    <location>
        <position position="1"/>
    </location>
</feature>
<keyword evidence="4" id="KW-0812">Transmembrane</keyword>
<keyword evidence="4" id="KW-1133">Transmembrane helix</keyword>
<proteinExistence type="inferred from homology"/>
<evidence type="ECO:0000256" key="1">
    <source>
        <dbReference type="ARBA" id="ARBA00009995"/>
    </source>
</evidence>
<protein>
    <submittedName>
        <fullName evidence="6">Ecdysteroid UDP-glucosyltransferase</fullName>
    </submittedName>
</protein>
<feature type="transmembrane region" description="Helical" evidence="4">
    <location>
        <begin position="484"/>
        <end position="511"/>
    </location>
</feature>
<accession>A0A154PDE4</accession>
<evidence type="ECO:0000313" key="7">
    <source>
        <dbReference type="Proteomes" id="UP000076502"/>
    </source>
</evidence>
<dbReference type="OrthoDB" id="5835829at2759"/>
<dbReference type="PANTHER" id="PTHR48043">
    <property type="entry name" value="EG:EG0003.4 PROTEIN-RELATED"/>
    <property type="match status" value="1"/>
</dbReference>
<keyword evidence="7" id="KW-1185">Reference proteome</keyword>
<dbReference type="CDD" id="cd03784">
    <property type="entry name" value="GT1_Gtf-like"/>
    <property type="match status" value="1"/>
</dbReference>
<feature type="signal peptide" evidence="5">
    <location>
        <begin position="1"/>
        <end position="20"/>
    </location>
</feature>
<dbReference type="SUPFAM" id="SSF53756">
    <property type="entry name" value="UDP-Glycosyltransferase/glycogen phosphorylase"/>
    <property type="match status" value="1"/>
</dbReference>
<evidence type="ECO:0000256" key="4">
    <source>
        <dbReference type="SAM" id="Phobius"/>
    </source>
</evidence>
<dbReference type="Proteomes" id="UP000076502">
    <property type="component" value="Unassembled WGS sequence"/>
</dbReference>
<dbReference type="Gene3D" id="3.40.50.2000">
    <property type="entry name" value="Glycogen Phosphorylase B"/>
    <property type="match status" value="1"/>
</dbReference>
<sequence>SIVPLFIILCVICVVVPSECARILALFPIPFYSHQTNHPLLWLELAKRGHEVVVVTPNPASHLNVPNITQIDVSRSYVFVKPFDMTRIKFNGINWQTYLHEHIYHGSQFFVENLFHHPQMKELYEPNSNATFDVLVIEMVEMPSLFAFAHRFHAPVIGFSSLTLSTINEHILGGPVLTSHESVWEVGAHIGPNLSFWQRLKNFVIVWRSTYFLYRYLFPQHQRIAEKYLGPDLPPMLDIMKNISVIFVNQDDVLSPARSKVANQISFTSLHISDNLKPLPKELQRFVDEAENGFIYFSLGTNALTSCLPNETLQIFIDVFSKLPYRVVWKHEEELPRKPDNVFSMPWFPQQSLLAHPNIKMMIYQGGLQTSQEVVYFAVPVLGLPVLGDQDYQVRVMEQLGIGKFLDLPTLTRDQLERNILDIVTDKKYKERILEVRSIAKDKPYDLLEHLVWWTEFVIRRKGAPHLRTSLASLPWYQRYDTDIIVFLTIVVCIVIFISTNVFTKLLVYLYRQRQTTPANKKQK</sequence>
<dbReference type="AlphaFoldDB" id="A0A154PDE4"/>
<dbReference type="STRING" id="178035.A0A154PDE4"/>
<dbReference type="Pfam" id="PF00201">
    <property type="entry name" value="UDPGT"/>
    <property type="match status" value="1"/>
</dbReference>
<keyword evidence="5" id="KW-0732">Signal</keyword>
<dbReference type="FunFam" id="3.40.50.2000:FF:000021">
    <property type="entry name" value="UDP-glucuronosyltransferase"/>
    <property type="match status" value="1"/>
</dbReference>
<dbReference type="InterPro" id="IPR050271">
    <property type="entry name" value="UDP-glycosyltransferase"/>
</dbReference>
<keyword evidence="4" id="KW-0472">Membrane</keyword>
<feature type="non-terminal residue" evidence="6">
    <location>
        <position position="524"/>
    </location>
</feature>
<dbReference type="GO" id="GO:0008194">
    <property type="term" value="F:UDP-glycosyltransferase activity"/>
    <property type="evidence" value="ECO:0007669"/>
    <property type="project" value="InterPro"/>
</dbReference>
<dbReference type="EMBL" id="KQ434869">
    <property type="protein sequence ID" value="KZC09278.1"/>
    <property type="molecule type" value="Genomic_DNA"/>
</dbReference>
<evidence type="ECO:0000256" key="2">
    <source>
        <dbReference type="ARBA" id="ARBA00022676"/>
    </source>
</evidence>
<evidence type="ECO:0000313" key="6">
    <source>
        <dbReference type="EMBL" id="KZC09278.1"/>
    </source>
</evidence>
<comment type="similarity">
    <text evidence="1">Belongs to the UDP-glycosyltransferase family.</text>
</comment>
<name>A0A154PDE4_DUFNO</name>
<evidence type="ECO:0000256" key="5">
    <source>
        <dbReference type="SAM" id="SignalP"/>
    </source>
</evidence>
<dbReference type="InterPro" id="IPR002213">
    <property type="entry name" value="UDP_glucos_trans"/>
</dbReference>
<feature type="chain" id="PRO_5007599464" evidence="5">
    <location>
        <begin position="21"/>
        <end position="524"/>
    </location>
</feature>
<keyword evidence="2" id="KW-0328">Glycosyltransferase</keyword>
<organism evidence="6 7">
    <name type="scientific">Dufourea novaeangliae</name>
    <name type="common">Sweat bee</name>
    <dbReference type="NCBI Taxonomy" id="178035"/>
    <lineage>
        <taxon>Eukaryota</taxon>
        <taxon>Metazoa</taxon>
        <taxon>Ecdysozoa</taxon>
        <taxon>Arthropoda</taxon>
        <taxon>Hexapoda</taxon>
        <taxon>Insecta</taxon>
        <taxon>Pterygota</taxon>
        <taxon>Neoptera</taxon>
        <taxon>Endopterygota</taxon>
        <taxon>Hymenoptera</taxon>
        <taxon>Apocrita</taxon>
        <taxon>Aculeata</taxon>
        <taxon>Apoidea</taxon>
        <taxon>Anthophila</taxon>
        <taxon>Halictidae</taxon>
        <taxon>Rophitinae</taxon>
        <taxon>Dufourea</taxon>
    </lineage>
</organism>
<evidence type="ECO:0000256" key="3">
    <source>
        <dbReference type="ARBA" id="ARBA00022679"/>
    </source>
</evidence>
<reference evidence="6 7" key="1">
    <citation type="submission" date="2015-07" db="EMBL/GenBank/DDBJ databases">
        <title>The genome of Dufourea novaeangliae.</title>
        <authorList>
            <person name="Pan H."/>
            <person name="Kapheim K."/>
        </authorList>
    </citation>
    <scope>NUCLEOTIDE SEQUENCE [LARGE SCALE GENOMIC DNA]</scope>
    <source>
        <strain evidence="6">0120121106</strain>
        <tissue evidence="6">Whole body</tissue>
    </source>
</reference>
<gene>
    <name evidence="6" type="ORF">WN55_11018</name>
</gene>
<keyword evidence="3 6" id="KW-0808">Transferase</keyword>